<reference evidence="3 4" key="1">
    <citation type="journal article" date="2023" name="Insect Mol. Biol.">
        <title>Genome sequencing provides insights into the evolution of gene families encoding plant cell wall-degrading enzymes in longhorned beetles.</title>
        <authorList>
            <person name="Shin N.R."/>
            <person name="Okamura Y."/>
            <person name="Kirsch R."/>
            <person name="Pauchet Y."/>
        </authorList>
    </citation>
    <scope>NUCLEOTIDE SEQUENCE [LARGE SCALE GENOMIC DNA]</scope>
    <source>
        <strain evidence="3">EAD_L_NR</strain>
    </source>
</reference>
<feature type="region of interest" description="Disordered" evidence="1">
    <location>
        <begin position="505"/>
        <end position="525"/>
    </location>
</feature>
<evidence type="ECO:0000256" key="2">
    <source>
        <dbReference type="SAM" id="Phobius"/>
    </source>
</evidence>
<comment type="caution">
    <text evidence="3">The sequence shown here is derived from an EMBL/GenBank/DDBJ whole genome shotgun (WGS) entry which is preliminary data.</text>
</comment>
<protein>
    <submittedName>
        <fullName evidence="3">Uncharacterized protein</fullName>
    </submittedName>
</protein>
<feature type="region of interest" description="Disordered" evidence="1">
    <location>
        <begin position="464"/>
        <end position="486"/>
    </location>
</feature>
<dbReference type="Proteomes" id="UP001159042">
    <property type="component" value="Unassembled WGS sequence"/>
</dbReference>
<keyword evidence="2" id="KW-1133">Transmembrane helix</keyword>
<accession>A0AAV8W8N9</accession>
<keyword evidence="2" id="KW-0472">Membrane</keyword>
<dbReference type="AlphaFoldDB" id="A0AAV8W8N9"/>
<sequence length="585" mass="64875">MRVKEEIENSHAGVAIPIDEEALEMEETTKKLNFYKIERPTTNSGLSTWILLSGQTSPTTKPPSTRKPIIKPILEEKLHQNLTTVAVESHDKPIRIIKPIFKQRPSTTTKPVTTTKSVVSTSKEPTTTTSKTTTQLTKIKASVLNKRLNATTATTTEQPITTTHLIVKKPSPSAVENTTAVSAVDSSALPLENKTDDVDLPNTDNKKKKTSTKRKKNKTRRRKPGTKDGNSTSVSKPPKASKENPISTEIYNYLAREVMPTVGVGLVGLMAAAGLAGYFLYPFGAARRNYVIDRKDTEGSYYYNDDYSGGMPEEEAIGKVIAGMPGNSLFENSYKSPTSRNAYVNTKYKLSDRRVEIQQNPYGGAVQGTVEDVPLSSLKQEENLYENQGYQGSSNFEPISYSDTRYDQKFVVGNVPKDAVAEVTPAAVPEHGPRNINFQTNYAEVPTFFFGNPQDEELKYDTKTGTVPAQKPRSLKVRKKRSEMSNDVDNEIVPTTEKVEVTTAEAKNATSSTEKPEVTTAATQTSTGIPEKINSFIDIIRELIHIKARIGLQFIQNATQSISNYISKVQSRLDQQYREYSKNKH</sequence>
<keyword evidence="4" id="KW-1185">Reference proteome</keyword>
<organism evidence="3 4">
    <name type="scientific">Exocentrus adspersus</name>
    <dbReference type="NCBI Taxonomy" id="1586481"/>
    <lineage>
        <taxon>Eukaryota</taxon>
        <taxon>Metazoa</taxon>
        <taxon>Ecdysozoa</taxon>
        <taxon>Arthropoda</taxon>
        <taxon>Hexapoda</taxon>
        <taxon>Insecta</taxon>
        <taxon>Pterygota</taxon>
        <taxon>Neoptera</taxon>
        <taxon>Endopterygota</taxon>
        <taxon>Coleoptera</taxon>
        <taxon>Polyphaga</taxon>
        <taxon>Cucujiformia</taxon>
        <taxon>Chrysomeloidea</taxon>
        <taxon>Cerambycidae</taxon>
        <taxon>Lamiinae</taxon>
        <taxon>Acanthocinini</taxon>
        <taxon>Exocentrus</taxon>
    </lineage>
</organism>
<feature type="region of interest" description="Disordered" evidence="1">
    <location>
        <begin position="192"/>
        <end position="244"/>
    </location>
</feature>
<dbReference type="EMBL" id="JANEYG010000006">
    <property type="protein sequence ID" value="KAJ8922677.1"/>
    <property type="molecule type" value="Genomic_DNA"/>
</dbReference>
<feature type="region of interest" description="Disordered" evidence="1">
    <location>
        <begin position="106"/>
        <end position="133"/>
    </location>
</feature>
<gene>
    <name evidence="3" type="ORF">NQ315_007709</name>
</gene>
<evidence type="ECO:0000313" key="4">
    <source>
        <dbReference type="Proteomes" id="UP001159042"/>
    </source>
</evidence>
<name>A0AAV8W8N9_9CUCU</name>
<evidence type="ECO:0000313" key="3">
    <source>
        <dbReference type="EMBL" id="KAJ8922677.1"/>
    </source>
</evidence>
<proteinExistence type="predicted"/>
<keyword evidence="2" id="KW-0812">Transmembrane</keyword>
<feature type="compositionally biased region" description="Basic residues" evidence="1">
    <location>
        <begin position="206"/>
        <end position="224"/>
    </location>
</feature>
<feature type="transmembrane region" description="Helical" evidence="2">
    <location>
        <begin position="258"/>
        <end position="281"/>
    </location>
</feature>
<evidence type="ECO:0000256" key="1">
    <source>
        <dbReference type="SAM" id="MobiDB-lite"/>
    </source>
</evidence>